<proteinExistence type="predicted"/>
<evidence type="ECO:0000256" key="2">
    <source>
        <dbReference type="SAM" id="Phobius"/>
    </source>
</evidence>
<keyword evidence="2" id="KW-0812">Transmembrane</keyword>
<dbReference type="KEGG" id="salj:SMD11_4164"/>
<reference evidence="4 5" key="1">
    <citation type="submission" date="2017-06" db="EMBL/GenBank/DDBJ databases">
        <title>Streptomyces albireticuli Genome sequencing and assembly.</title>
        <authorList>
            <person name="Wang Y."/>
            <person name="Du B."/>
            <person name="Ding Y."/>
            <person name="Liu H."/>
            <person name="Hou Q."/>
            <person name="Liu K."/>
            <person name="Yao L."/>
            <person name="Wang C."/>
        </authorList>
    </citation>
    <scope>NUCLEOTIDE SEQUENCE [LARGE SCALE GENOMIC DNA]</scope>
    <source>
        <strain evidence="4 5">MDJK11</strain>
    </source>
</reference>
<evidence type="ECO:0008006" key="6">
    <source>
        <dbReference type="Google" id="ProtNLM"/>
    </source>
</evidence>
<feature type="region of interest" description="Disordered" evidence="1">
    <location>
        <begin position="275"/>
        <end position="403"/>
    </location>
</feature>
<keyword evidence="2" id="KW-0472">Membrane</keyword>
<dbReference type="Proteomes" id="UP000195755">
    <property type="component" value="Chromosome"/>
</dbReference>
<keyword evidence="2" id="KW-1133">Transmembrane helix</keyword>
<feature type="transmembrane region" description="Helical" evidence="2">
    <location>
        <begin position="246"/>
        <end position="266"/>
    </location>
</feature>
<evidence type="ECO:0000313" key="5">
    <source>
        <dbReference type="Proteomes" id="UP000195755"/>
    </source>
</evidence>
<evidence type="ECO:0000256" key="3">
    <source>
        <dbReference type="SAM" id="SignalP"/>
    </source>
</evidence>
<evidence type="ECO:0000256" key="1">
    <source>
        <dbReference type="SAM" id="MobiDB-lite"/>
    </source>
</evidence>
<keyword evidence="3" id="KW-0732">Signal</keyword>
<accession>A0A1Z2L657</accession>
<feature type="compositionally biased region" description="Basic residues" evidence="1">
    <location>
        <begin position="365"/>
        <end position="375"/>
    </location>
</feature>
<dbReference type="RefSeq" id="WP_199843919.1">
    <property type="nucleotide sequence ID" value="NZ_CP021744.1"/>
</dbReference>
<gene>
    <name evidence="4" type="ORF">SMD11_4164</name>
</gene>
<feature type="chain" id="PRO_5013255432" description="DUF916 domain-containing protein" evidence="3">
    <location>
        <begin position="27"/>
        <end position="403"/>
    </location>
</feature>
<feature type="signal peptide" evidence="3">
    <location>
        <begin position="1"/>
        <end position="26"/>
    </location>
</feature>
<sequence>MTTRPRLALSALTATAVLLTAPAALAAAPPWTAAPATNGKGAPARTAFYLEGGPGAVLEDSLSVANPADQPRSLELRGSGPWIALAAKRVRVPPRTRADVPFTVTVPSGARPGDHSAALVVTGGGREARIRLALRVTGGPALAALAVEDVRVEKAGTGAVIRYALVNRGNTTLAPSLAIRADGLFGTVLRRAASGVPAELPPGGRVRLAEPWPGAPRLDRVDVRVTATAPGGAHASATGAWTPLPWVLPALGVFALALVTSAGLFVRRRLRARGRGRPSESAALENPPEGSGGTVAQAVRRRLRARGRGLPPERAAQGTRSEVSGETVGQPVRRRLRPRGPARPRERAALEGRPDASGEAVAQPVRRRPRARRPARPPERAVPEAPPETPGEAAAQPVAGTPA</sequence>
<protein>
    <recommendedName>
        <fullName evidence="6">DUF916 domain-containing protein</fullName>
    </recommendedName>
</protein>
<evidence type="ECO:0000313" key="4">
    <source>
        <dbReference type="EMBL" id="ARZ69775.1"/>
    </source>
</evidence>
<organism evidence="4 5">
    <name type="scientific">Streptomyces albireticuli</name>
    <dbReference type="NCBI Taxonomy" id="1940"/>
    <lineage>
        <taxon>Bacteria</taxon>
        <taxon>Bacillati</taxon>
        <taxon>Actinomycetota</taxon>
        <taxon>Actinomycetes</taxon>
        <taxon>Kitasatosporales</taxon>
        <taxon>Streptomycetaceae</taxon>
        <taxon>Streptomyces</taxon>
    </lineage>
</organism>
<dbReference type="EMBL" id="CP021744">
    <property type="protein sequence ID" value="ARZ69775.1"/>
    <property type="molecule type" value="Genomic_DNA"/>
</dbReference>
<feature type="compositionally biased region" description="Basic residues" evidence="1">
    <location>
        <begin position="332"/>
        <end position="342"/>
    </location>
</feature>
<name>A0A1Z2L657_9ACTN</name>
<feature type="compositionally biased region" description="Basic and acidic residues" evidence="1">
    <location>
        <begin position="343"/>
        <end position="356"/>
    </location>
</feature>
<dbReference type="AlphaFoldDB" id="A0A1Z2L657"/>